<dbReference type="RefSeq" id="WP_157566567.1">
    <property type="nucleotide sequence ID" value="NZ_WQKZ01000003.1"/>
</dbReference>
<comment type="caution">
    <text evidence="2">The sequence shown here is derived from an EMBL/GenBank/DDBJ whole genome shotgun (WGS) entry which is preliminary data.</text>
</comment>
<evidence type="ECO:0000313" key="2">
    <source>
        <dbReference type="EMBL" id="MVN77490.1"/>
    </source>
</evidence>
<name>A0A7K1TGG8_9BACT</name>
<proteinExistence type="predicted"/>
<sequence>MKPPGPAYPRQFGARRYPVLGAQGQVVQLLSSVPGYGCRAGPGPPARKPGNAPGQSDGLPACYDVTEQIRPHQGRQRLKKDFETCVAAHTQQLEAAQAATARRQRLTIG</sequence>
<dbReference type="EMBL" id="WQKZ01000003">
    <property type="protein sequence ID" value="MVN77490.1"/>
    <property type="molecule type" value="Genomic_DNA"/>
</dbReference>
<organism evidence="2 3">
    <name type="scientific">Hymenobacter ginkgonis</name>
    <dbReference type="NCBI Taxonomy" id="2682976"/>
    <lineage>
        <taxon>Bacteria</taxon>
        <taxon>Pseudomonadati</taxon>
        <taxon>Bacteroidota</taxon>
        <taxon>Cytophagia</taxon>
        <taxon>Cytophagales</taxon>
        <taxon>Hymenobacteraceae</taxon>
        <taxon>Hymenobacter</taxon>
    </lineage>
</organism>
<evidence type="ECO:0000313" key="3">
    <source>
        <dbReference type="Proteomes" id="UP000441336"/>
    </source>
</evidence>
<protein>
    <submittedName>
        <fullName evidence="2">Uncharacterized protein</fullName>
    </submittedName>
</protein>
<dbReference type="AlphaFoldDB" id="A0A7K1TGG8"/>
<evidence type="ECO:0000256" key="1">
    <source>
        <dbReference type="SAM" id="MobiDB-lite"/>
    </source>
</evidence>
<keyword evidence="3" id="KW-1185">Reference proteome</keyword>
<reference evidence="2 3" key="1">
    <citation type="submission" date="2019-12" db="EMBL/GenBank/DDBJ databases">
        <title>Hymenobacter sp. HMF4947 Genome sequencing and assembly.</title>
        <authorList>
            <person name="Kang H."/>
            <person name="Cha I."/>
            <person name="Kim H."/>
            <person name="Joh K."/>
        </authorList>
    </citation>
    <scope>NUCLEOTIDE SEQUENCE [LARGE SCALE GENOMIC DNA]</scope>
    <source>
        <strain evidence="2 3">HMF4947</strain>
    </source>
</reference>
<feature type="region of interest" description="Disordered" evidence="1">
    <location>
        <begin position="39"/>
        <end position="59"/>
    </location>
</feature>
<accession>A0A7K1TGG8</accession>
<gene>
    <name evidence="2" type="ORF">GO988_14235</name>
</gene>
<dbReference type="Proteomes" id="UP000441336">
    <property type="component" value="Unassembled WGS sequence"/>
</dbReference>